<dbReference type="PANTHER" id="PTHR30272:SF1">
    <property type="entry name" value="3-HYDROXYACYL-[ACYL-CARRIER-PROTEIN] DEHYDRATASE"/>
    <property type="match status" value="1"/>
</dbReference>
<keyword evidence="3" id="KW-1185">Reference proteome</keyword>
<dbReference type="PANTHER" id="PTHR30272">
    <property type="entry name" value="3-HYDROXYACYL-[ACYL-CARRIER-PROTEIN] DEHYDRATASE"/>
    <property type="match status" value="1"/>
</dbReference>
<evidence type="ECO:0000313" key="3">
    <source>
        <dbReference type="Proteomes" id="UP001275932"/>
    </source>
</evidence>
<evidence type="ECO:0000256" key="1">
    <source>
        <dbReference type="ARBA" id="ARBA00023239"/>
    </source>
</evidence>
<protein>
    <submittedName>
        <fullName evidence="2">Beta-hydroxyacyl-ACP dehydratase</fullName>
    </submittedName>
</protein>
<dbReference type="CDD" id="cd01288">
    <property type="entry name" value="FabZ"/>
    <property type="match status" value="1"/>
</dbReference>
<name>A0ABU4WJF4_9BACT</name>
<dbReference type="InterPro" id="IPR029069">
    <property type="entry name" value="HotDog_dom_sf"/>
</dbReference>
<organism evidence="2 3">
    <name type="scientific">Intestinicryptomonas porci</name>
    <dbReference type="NCBI Taxonomy" id="2926320"/>
    <lineage>
        <taxon>Bacteria</taxon>
        <taxon>Pseudomonadati</taxon>
        <taxon>Verrucomicrobiota</taxon>
        <taxon>Opitutia</taxon>
        <taxon>Opitutales</taxon>
        <taxon>Intestinicryptomonaceae</taxon>
        <taxon>Intestinicryptomonas</taxon>
    </lineage>
</organism>
<dbReference type="InterPro" id="IPR013114">
    <property type="entry name" value="FabA_FabZ"/>
</dbReference>
<dbReference type="Gene3D" id="3.10.129.10">
    <property type="entry name" value="Hotdog Thioesterase"/>
    <property type="match status" value="1"/>
</dbReference>
<proteinExistence type="predicted"/>
<sequence>MPQQHPYLFVEDAEIEGGEVHGSYTIKGDEFFLKGHFPNNPVFPASVMLEALGQLAIVLLMRGEIDPSGKNANKERIFFTSADGVRCMRICKPGDRLEMKVSAKRIRHPIGIFEGSIFVNGEKAAYAEKISLTFDF</sequence>
<dbReference type="Proteomes" id="UP001275932">
    <property type="component" value="Unassembled WGS sequence"/>
</dbReference>
<comment type="caution">
    <text evidence="2">The sequence shown here is derived from an EMBL/GenBank/DDBJ whole genome shotgun (WGS) entry which is preliminary data.</text>
</comment>
<gene>
    <name evidence="2" type="ORF">MOX91_05955</name>
</gene>
<reference evidence="2 3" key="1">
    <citation type="submission" date="2022-03" db="EMBL/GenBank/DDBJ databases">
        <title>Novel taxa within the pig intestine.</title>
        <authorList>
            <person name="Wylensek D."/>
            <person name="Bishof K."/>
            <person name="Afrizal A."/>
            <person name="Clavel T."/>
        </authorList>
    </citation>
    <scope>NUCLEOTIDE SEQUENCE [LARGE SCALE GENOMIC DNA]</scope>
    <source>
        <strain evidence="2 3">CLA-KB-P66</strain>
    </source>
</reference>
<evidence type="ECO:0000313" key="2">
    <source>
        <dbReference type="EMBL" id="MDX8415720.1"/>
    </source>
</evidence>
<accession>A0ABU4WJF4</accession>
<dbReference type="SUPFAM" id="SSF54637">
    <property type="entry name" value="Thioesterase/thiol ester dehydrase-isomerase"/>
    <property type="match status" value="1"/>
</dbReference>
<dbReference type="Pfam" id="PF07977">
    <property type="entry name" value="FabA"/>
    <property type="match status" value="1"/>
</dbReference>
<keyword evidence="1" id="KW-0456">Lyase</keyword>
<dbReference type="EMBL" id="JALBUT010000006">
    <property type="protein sequence ID" value="MDX8415720.1"/>
    <property type="molecule type" value="Genomic_DNA"/>
</dbReference>